<proteinExistence type="predicted"/>
<dbReference type="EMBL" id="PPUZ01000048">
    <property type="protein sequence ID" value="RZM76736.1"/>
    <property type="molecule type" value="Genomic_DNA"/>
</dbReference>
<name>A0A4V2E242_9GAMM</name>
<sequence>MAGCGVTQQAHQSPQAPGALKQTLSDYISTYQARRDFEQFLSFYADEVQLEDMHYGFAVENKQALAEFFNWSAGNVQILDGEQTFTLSEVILDEQQRRAVIRGTYVRFEYEGREMGPWRFTTVLHFNADNKITYQQDWINYWPRSLTDGGRNLNHTAN</sequence>
<evidence type="ECO:0000259" key="1">
    <source>
        <dbReference type="Pfam" id="PF12680"/>
    </source>
</evidence>
<evidence type="ECO:0000313" key="2">
    <source>
        <dbReference type="EMBL" id="RZM76736.1"/>
    </source>
</evidence>
<dbReference type="Proteomes" id="UP000292345">
    <property type="component" value="Unassembled WGS sequence"/>
</dbReference>
<dbReference type="InterPro" id="IPR037401">
    <property type="entry name" value="SnoaL-like"/>
</dbReference>
<dbReference type="InterPro" id="IPR032710">
    <property type="entry name" value="NTF2-like_dom_sf"/>
</dbReference>
<dbReference type="Gene3D" id="3.10.450.50">
    <property type="match status" value="1"/>
</dbReference>
<dbReference type="SUPFAM" id="SSF54427">
    <property type="entry name" value="NTF2-like"/>
    <property type="match status" value="1"/>
</dbReference>
<gene>
    <name evidence="2" type="ORF">C3B51_17565</name>
</gene>
<feature type="domain" description="SnoaL-like" evidence="1">
    <location>
        <begin position="33"/>
        <end position="134"/>
    </location>
</feature>
<evidence type="ECO:0000313" key="3">
    <source>
        <dbReference type="Proteomes" id="UP000292345"/>
    </source>
</evidence>
<dbReference type="Pfam" id="PF12680">
    <property type="entry name" value="SnoaL_2"/>
    <property type="match status" value="1"/>
</dbReference>
<organism evidence="2 3">
    <name type="scientific">Pseudoalteromonas rubra</name>
    <dbReference type="NCBI Taxonomy" id="43658"/>
    <lineage>
        <taxon>Bacteria</taxon>
        <taxon>Pseudomonadati</taxon>
        <taxon>Pseudomonadota</taxon>
        <taxon>Gammaproteobacteria</taxon>
        <taxon>Alteromonadales</taxon>
        <taxon>Pseudoalteromonadaceae</taxon>
        <taxon>Pseudoalteromonas</taxon>
    </lineage>
</organism>
<dbReference type="AlphaFoldDB" id="A0A4V2E242"/>
<protein>
    <recommendedName>
        <fullName evidence="1">SnoaL-like domain-containing protein</fullName>
    </recommendedName>
</protein>
<accession>A0A4V2E242</accession>
<comment type="caution">
    <text evidence="2">The sequence shown here is derived from an EMBL/GenBank/DDBJ whole genome shotgun (WGS) entry which is preliminary data.</text>
</comment>
<reference evidence="2 3" key="1">
    <citation type="submission" date="2018-01" db="EMBL/GenBank/DDBJ databases">
        <title>Co-occurrence of chitin degradation, pigmentation and bioactivity in marine Pseudoalteromonas.</title>
        <authorList>
            <person name="Paulsen S."/>
            <person name="Gram L."/>
            <person name="Machado H."/>
        </authorList>
    </citation>
    <scope>NUCLEOTIDE SEQUENCE [LARGE SCALE GENOMIC DNA]</scope>
    <source>
        <strain evidence="2 3">S1946</strain>
    </source>
</reference>